<keyword evidence="4" id="KW-1185">Reference proteome</keyword>
<protein>
    <recommendedName>
        <fullName evidence="2">DUF6680 domain-containing protein</fullName>
    </recommendedName>
</protein>
<feature type="compositionally biased region" description="Basic and acidic residues" evidence="1">
    <location>
        <begin position="201"/>
        <end position="214"/>
    </location>
</feature>
<dbReference type="InterPro" id="IPR046502">
    <property type="entry name" value="DUF6680"/>
</dbReference>
<accession>A0A4Z0WEV0</accession>
<reference evidence="3 4" key="1">
    <citation type="submission" date="2019-04" db="EMBL/GenBank/DDBJ databases">
        <title>Natronospirillum operosus gen. nov., sp. nov., a haloalkaliphilic satellite isolated from decaying biomass of laboratory culture of cyanobacterium Geitlerinema sp. and proposal of Natronospirillaceae fam. nov. and Saccharospirillaceae fam. nov.</title>
        <authorList>
            <person name="Kevbrin V."/>
            <person name="Boltyanskaya Y."/>
            <person name="Koziaeva V."/>
            <person name="Grouzdev D.S."/>
            <person name="Park M."/>
            <person name="Cho J."/>
        </authorList>
    </citation>
    <scope>NUCLEOTIDE SEQUENCE [LARGE SCALE GENOMIC DNA]</scope>
    <source>
        <strain evidence="3 4">G-116</strain>
    </source>
</reference>
<evidence type="ECO:0000313" key="3">
    <source>
        <dbReference type="EMBL" id="TGG93836.1"/>
    </source>
</evidence>
<gene>
    <name evidence="3" type="ORF">E4656_06475</name>
</gene>
<proteinExistence type="predicted"/>
<dbReference type="EMBL" id="SRMF01000002">
    <property type="protein sequence ID" value="TGG93836.1"/>
    <property type="molecule type" value="Genomic_DNA"/>
</dbReference>
<name>A0A4Z0WEV0_9GAMM</name>
<comment type="caution">
    <text evidence="3">The sequence shown here is derived from an EMBL/GenBank/DDBJ whole genome shotgun (WGS) entry which is preliminary data.</text>
</comment>
<feature type="domain" description="DUF6680" evidence="2">
    <location>
        <begin position="4"/>
        <end position="176"/>
    </location>
</feature>
<feature type="region of interest" description="Disordered" evidence="1">
    <location>
        <begin position="195"/>
        <end position="214"/>
    </location>
</feature>
<organism evidence="3 4">
    <name type="scientific">Natronospirillum operosum</name>
    <dbReference type="NCBI Taxonomy" id="2759953"/>
    <lineage>
        <taxon>Bacteria</taxon>
        <taxon>Pseudomonadati</taxon>
        <taxon>Pseudomonadota</taxon>
        <taxon>Gammaproteobacteria</taxon>
        <taxon>Oceanospirillales</taxon>
        <taxon>Natronospirillaceae</taxon>
        <taxon>Natronospirillum</taxon>
    </lineage>
</organism>
<sequence>MNDMTLTNVLMVAAVVIAPILAVQVQKWLEVFREQRGRKIWIFKTLMATRAANLSSDHVRALNMIDLEFRGKKYKSVADSWKAYLDHLASFPKENENLQVQWQERMTDRLANLLMEMGKSLGYEFDEVHVKKGVYAPEAHGRLEDENALVRRGLIKVLYGDSALKMNVESFPVSEEEVKEQEEIRKSLIGVLQGSQPLHVKSSEGDDGGERENA</sequence>
<evidence type="ECO:0000259" key="2">
    <source>
        <dbReference type="Pfam" id="PF20385"/>
    </source>
</evidence>
<dbReference type="OrthoDB" id="1493705at2"/>
<dbReference type="Proteomes" id="UP000297475">
    <property type="component" value="Unassembled WGS sequence"/>
</dbReference>
<dbReference type="Pfam" id="PF20385">
    <property type="entry name" value="DUF6680"/>
    <property type="match status" value="1"/>
</dbReference>
<dbReference type="RefSeq" id="WP_135482331.1">
    <property type="nucleotide sequence ID" value="NZ_SRMF01000002.1"/>
</dbReference>
<dbReference type="AlphaFoldDB" id="A0A4Z0WEV0"/>
<evidence type="ECO:0000313" key="4">
    <source>
        <dbReference type="Proteomes" id="UP000297475"/>
    </source>
</evidence>
<evidence type="ECO:0000256" key="1">
    <source>
        <dbReference type="SAM" id="MobiDB-lite"/>
    </source>
</evidence>